<sequence>MKQKTTEQFILEARKIHGDRYDYSKVEYTGKDNKIIIRCKEHGDFEQRPNSHLRGMKCRKCSGIDSSMKQRGNLDNFINKAIQLHGDKYDYSKVEYVNAKCKVIIICKVPDHGEFVQVADTHLTGSGCKKCGHILRGESKKFTKKEFIEKITEIHGNTYDYSKVEYTGCHDKIIIGCREHGDFKQQANSHLRGRKCKKCSDKRNGEKKTYTNEEFIEKITEIHGDTYDYSKVQYTGNKNKIIIICKVPGHGEFEQIAAGHIGGCGCNLCGNERISQSLRHTQTDFIRRAFEKHGETYDYSKSVYNGIDNLITIICNKTGHGEFEQTPYLHIKGCGCPTCAIENLGQNRISNKEEFIEKAIKIHEDTYDYSDVEYIKSNIKIRIRCKTHGIFEQTPNGHLCGSGCPYCVNKTEGKLYNKMQSVYPSLIAQFKQEWCRKQKHLPFDFCIQDHKIIIELDGLQHFKQVSNWCSPDEQFENDKFKEECANNNGYSVIRLLQHDVFYDTYDWVKELCDSIEELKNGDEIANIYLCKNNEYANY</sequence>
<feature type="domain" description="DUF559" evidence="1">
    <location>
        <begin position="442"/>
        <end position="512"/>
    </location>
</feature>
<dbReference type="InterPro" id="IPR007569">
    <property type="entry name" value="DUF559"/>
</dbReference>
<dbReference type="Gene3D" id="3.40.960.10">
    <property type="entry name" value="VSR Endonuclease"/>
    <property type="match status" value="1"/>
</dbReference>
<organism evidence="2">
    <name type="scientific">viral metagenome</name>
    <dbReference type="NCBI Taxonomy" id="1070528"/>
    <lineage>
        <taxon>unclassified sequences</taxon>
        <taxon>metagenomes</taxon>
        <taxon>organismal metagenomes</taxon>
    </lineage>
</organism>
<dbReference type="Pfam" id="PF04480">
    <property type="entry name" value="DUF559"/>
    <property type="match status" value="1"/>
</dbReference>
<accession>A0A6C0I6B4</accession>
<evidence type="ECO:0000259" key="1">
    <source>
        <dbReference type="Pfam" id="PF04480"/>
    </source>
</evidence>
<evidence type="ECO:0000313" key="2">
    <source>
        <dbReference type="EMBL" id="QHT87673.1"/>
    </source>
</evidence>
<dbReference type="AlphaFoldDB" id="A0A6C0I6B4"/>
<protein>
    <recommendedName>
        <fullName evidence="1">DUF559 domain-containing protein</fullName>
    </recommendedName>
</protein>
<dbReference type="EMBL" id="MN740097">
    <property type="protein sequence ID" value="QHT87673.1"/>
    <property type="molecule type" value="Genomic_DNA"/>
</dbReference>
<reference evidence="2" key="1">
    <citation type="journal article" date="2020" name="Nature">
        <title>Giant virus diversity and host interactions through global metagenomics.</title>
        <authorList>
            <person name="Schulz F."/>
            <person name="Roux S."/>
            <person name="Paez-Espino D."/>
            <person name="Jungbluth S."/>
            <person name="Walsh D.A."/>
            <person name="Denef V.J."/>
            <person name="McMahon K.D."/>
            <person name="Konstantinidis K.T."/>
            <person name="Eloe-Fadrosh E.A."/>
            <person name="Kyrpides N.C."/>
            <person name="Woyke T."/>
        </authorList>
    </citation>
    <scope>NUCLEOTIDE SEQUENCE</scope>
    <source>
        <strain evidence="2">GVMAG-M-3300023184-190</strain>
    </source>
</reference>
<name>A0A6C0I6B4_9ZZZZ</name>
<proteinExistence type="predicted"/>